<dbReference type="AlphaFoldDB" id="A0A426ZSS2"/>
<protein>
    <recommendedName>
        <fullName evidence="3">Retrotransposon gag domain-containing protein</fullName>
    </recommendedName>
</protein>
<evidence type="ECO:0008006" key="3">
    <source>
        <dbReference type="Google" id="ProtNLM"/>
    </source>
</evidence>
<reference evidence="1 2" key="1">
    <citation type="journal article" date="2014" name="Agronomy (Basel)">
        <title>A Draft Genome Sequence for Ensete ventricosum, the Drought-Tolerant Tree Against Hunger.</title>
        <authorList>
            <person name="Harrison J."/>
            <person name="Moore K.A."/>
            <person name="Paszkiewicz K."/>
            <person name="Jones T."/>
            <person name="Grant M."/>
            <person name="Ambacheew D."/>
            <person name="Muzemil S."/>
            <person name="Studholme D.J."/>
        </authorList>
    </citation>
    <scope>NUCLEOTIDE SEQUENCE [LARGE SCALE GENOMIC DNA]</scope>
</reference>
<gene>
    <name evidence="1" type="ORF">B296_00003997</name>
</gene>
<evidence type="ECO:0000313" key="2">
    <source>
        <dbReference type="Proteomes" id="UP000287651"/>
    </source>
</evidence>
<comment type="caution">
    <text evidence="1">The sequence shown here is derived from an EMBL/GenBank/DDBJ whole genome shotgun (WGS) entry which is preliminary data.</text>
</comment>
<dbReference type="EMBL" id="AMZH03005166">
    <property type="protein sequence ID" value="RRT67086.1"/>
    <property type="molecule type" value="Genomic_DNA"/>
</dbReference>
<accession>A0A426ZSS2</accession>
<name>A0A426ZSS2_ENSVE</name>
<dbReference type="Proteomes" id="UP000287651">
    <property type="component" value="Unassembled WGS sequence"/>
</dbReference>
<proteinExistence type="predicted"/>
<organism evidence="1 2">
    <name type="scientific">Ensete ventricosum</name>
    <name type="common">Abyssinian banana</name>
    <name type="synonym">Musa ensete</name>
    <dbReference type="NCBI Taxonomy" id="4639"/>
    <lineage>
        <taxon>Eukaryota</taxon>
        <taxon>Viridiplantae</taxon>
        <taxon>Streptophyta</taxon>
        <taxon>Embryophyta</taxon>
        <taxon>Tracheophyta</taxon>
        <taxon>Spermatophyta</taxon>
        <taxon>Magnoliopsida</taxon>
        <taxon>Liliopsida</taxon>
        <taxon>Zingiberales</taxon>
        <taxon>Musaceae</taxon>
        <taxon>Ensete</taxon>
    </lineage>
</organism>
<sequence>MIGVIMGPLPNRSTLKQHTTRSSAAWIAAGGAYSIKHPNGERYKEGWERITRGWYGRLLLDSINSFDQLTREFKVNFVASARPKPTTTSLLGMNRILLGPTARTPKEEDGKSQIGCSLAPNILVNSTRIKIFLQIREKGLLKTPNSMRTRAEEHDRGCYYRFHRDYGHNTEECYDLKNQIEDLIRRGHLDRFVRKSCEPSLR</sequence>
<evidence type="ECO:0000313" key="1">
    <source>
        <dbReference type="EMBL" id="RRT67086.1"/>
    </source>
</evidence>